<dbReference type="RefSeq" id="WP_244708237.1">
    <property type="nucleotide sequence ID" value="NZ_CP095073.1"/>
</dbReference>
<gene>
    <name evidence="8" type="ORF">MUN89_12990</name>
</gene>
<evidence type="ECO:0000256" key="4">
    <source>
        <dbReference type="ARBA" id="ARBA00022692"/>
    </source>
</evidence>
<keyword evidence="6 7" id="KW-0472">Membrane</keyword>
<reference evidence="8 9" key="1">
    <citation type="submission" date="2022-04" db="EMBL/GenBank/DDBJ databases">
        <title>Halobacillus sp. isolated from saltern.</title>
        <authorList>
            <person name="Won M."/>
            <person name="Lee C.-M."/>
            <person name="Woen H.-Y."/>
            <person name="Kwon S.-W."/>
        </authorList>
    </citation>
    <scope>NUCLEOTIDE SEQUENCE [LARGE SCALE GENOMIC DNA]</scope>
    <source>
        <strain evidence="8 9">SSBR10-3</strain>
    </source>
</reference>
<feature type="transmembrane region" description="Helical" evidence="7">
    <location>
        <begin position="62"/>
        <end position="83"/>
    </location>
</feature>
<dbReference type="Proteomes" id="UP000831787">
    <property type="component" value="Chromosome"/>
</dbReference>
<comment type="subcellular location">
    <subcellularLocation>
        <location evidence="1">Cell membrane</location>
        <topology evidence="1">Multi-pass membrane protein</topology>
    </subcellularLocation>
</comment>
<keyword evidence="3" id="KW-1003">Cell membrane</keyword>
<feature type="transmembrane region" description="Helical" evidence="7">
    <location>
        <begin position="20"/>
        <end position="41"/>
    </location>
</feature>
<proteinExistence type="inferred from homology"/>
<dbReference type="PANTHER" id="PTHR43663">
    <property type="entry name" value="CHROMATE TRANSPORT PROTEIN-RELATED"/>
    <property type="match status" value="1"/>
</dbReference>
<evidence type="ECO:0000256" key="2">
    <source>
        <dbReference type="ARBA" id="ARBA00005262"/>
    </source>
</evidence>
<evidence type="ECO:0000313" key="8">
    <source>
        <dbReference type="EMBL" id="UOQ42877.1"/>
    </source>
</evidence>
<dbReference type="InterPro" id="IPR003370">
    <property type="entry name" value="Chromate_transpt"/>
</dbReference>
<feature type="transmembrane region" description="Helical" evidence="7">
    <location>
        <begin position="95"/>
        <end position="114"/>
    </location>
</feature>
<organism evidence="8 9">
    <name type="scientific">Halobacillus salinarum</name>
    <dbReference type="NCBI Taxonomy" id="2932257"/>
    <lineage>
        <taxon>Bacteria</taxon>
        <taxon>Bacillati</taxon>
        <taxon>Bacillota</taxon>
        <taxon>Bacilli</taxon>
        <taxon>Bacillales</taxon>
        <taxon>Bacillaceae</taxon>
        <taxon>Halobacillus</taxon>
    </lineage>
</organism>
<feature type="transmembrane region" description="Helical" evidence="7">
    <location>
        <begin position="156"/>
        <end position="188"/>
    </location>
</feature>
<comment type="similarity">
    <text evidence="2">Belongs to the chromate ion transporter (CHR) (TC 2.A.51) family.</text>
</comment>
<evidence type="ECO:0000256" key="5">
    <source>
        <dbReference type="ARBA" id="ARBA00022989"/>
    </source>
</evidence>
<keyword evidence="4 7" id="KW-0812">Transmembrane</keyword>
<accession>A0ABY4EEI7</accession>
<keyword evidence="9" id="KW-1185">Reference proteome</keyword>
<name>A0ABY4EEI7_9BACI</name>
<evidence type="ECO:0000256" key="3">
    <source>
        <dbReference type="ARBA" id="ARBA00022475"/>
    </source>
</evidence>
<evidence type="ECO:0000256" key="1">
    <source>
        <dbReference type="ARBA" id="ARBA00004651"/>
    </source>
</evidence>
<evidence type="ECO:0000256" key="6">
    <source>
        <dbReference type="ARBA" id="ARBA00023136"/>
    </source>
</evidence>
<dbReference type="InterPro" id="IPR052518">
    <property type="entry name" value="CHR_Transporter"/>
</dbReference>
<sequence length="196" mass="21006">MAEKIQGRETNKVTPCTLASIFFTFLKISPLTFGGGITMVPHIENEMVRKRKWFTTWEIPEILAVAQSAPGSIAINASIYIGFKVKGVKGSISAILGMLLPASTITILLTYLVFKFQDFSLFSDALAGIRPAIIGLIFFAAFKIGRTSITNANSLLIFFLAGCLLAASFSPIGLIAGGGAAGLVTLIFHNKRKISC</sequence>
<dbReference type="Pfam" id="PF02417">
    <property type="entry name" value="Chromate_transp"/>
    <property type="match status" value="1"/>
</dbReference>
<feature type="transmembrane region" description="Helical" evidence="7">
    <location>
        <begin position="126"/>
        <end position="144"/>
    </location>
</feature>
<dbReference type="PANTHER" id="PTHR43663:SF1">
    <property type="entry name" value="CHROMATE TRANSPORTER"/>
    <property type="match status" value="1"/>
</dbReference>
<dbReference type="EMBL" id="CP095073">
    <property type="protein sequence ID" value="UOQ42877.1"/>
    <property type="molecule type" value="Genomic_DNA"/>
</dbReference>
<protein>
    <submittedName>
        <fullName evidence="8">Chromate transporter</fullName>
    </submittedName>
</protein>
<keyword evidence="5 7" id="KW-1133">Transmembrane helix</keyword>
<evidence type="ECO:0000256" key="7">
    <source>
        <dbReference type="SAM" id="Phobius"/>
    </source>
</evidence>
<evidence type="ECO:0000313" key="9">
    <source>
        <dbReference type="Proteomes" id="UP000831787"/>
    </source>
</evidence>